<keyword evidence="1" id="KW-1133">Transmembrane helix</keyword>
<sequence length="64" mass="7708">MKKRHKQKLVIISIILFVMFNAPFLLLFNKHEKLFGLPMIYTYIFGVWFFASVASFLVFKKYDE</sequence>
<dbReference type="EMBL" id="CP094532">
    <property type="protein sequence ID" value="UOE42357.1"/>
    <property type="molecule type" value="Genomic_DNA"/>
</dbReference>
<name>A0ABY4BT34_9FLAO</name>
<gene>
    <name evidence="2" type="ORF">MTP09_06905</name>
</gene>
<accession>A0ABY4BT34</accession>
<evidence type="ECO:0000313" key="2">
    <source>
        <dbReference type="EMBL" id="UOE42357.1"/>
    </source>
</evidence>
<evidence type="ECO:0000313" key="3">
    <source>
        <dbReference type="Proteomes" id="UP000831460"/>
    </source>
</evidence>
<proteinExistence type="predicted"/>
<feature type="transmembrane region" description="Helical" evidence="1">
    <location>
        <begin position="9"/>
        <end position="28"/>
    </location>
</feature>
<keyword evidence="1" id="KW-0812">Transmembrane</keyword>
<evidence type="ECO:0000256" key="1">
    <source>
        <dbReference type="SAM" id="Phobius"/>
    </source>
</evidence>
<dbReference type="RefSeq" id="WP_243551442.1">
    <property type="nucleotide sequence ID" value="NZ_CP094532.1"/>
</dbReference>
<reference evidence="2 3" key="1">
    <citation type="submission" date="2022-03" db="EMBL/GenBank/DDBJ databases">
        <title>Chryseobacterium sp. isolated from particulate matters in swine house.</title>
        <authorList>
            <person name="Won M."/>
            <person name="Kim S.-J."/>
            <person name="Kwon S.-W."/>
        </authorList>
    </citation>
    <scope>NUCLEOTIDE SEQUENCE [LARGE SCALE GENOMIC DNA]</scope>
    <source>
        <strain evidence="2 3">SC2-2</strain>
    </source>
</reference>
<evidence type="ECO:0008006" key="4">
    <source>
        <dbReference type="Google" id="ProtNLM"/>
    </source>
</evidence>
<feature type="transmembrane region" description="Helical" evidence="1">
    <location>
        <begin position="40"/>
        <end position="59"/>
    </location>
</feature>
<dbReference type="Proteomes" id="UP000831460">
    <property type="component" value="Chromosome"/>
</dbReference>
<organism evidence="2 3">
    <name type="scientific">Chryseobacterium suipulveris</name>
    <dbReference type="NCBI Taxonomy" id="2929800"/>
    <lineage>
        <taxon>Bacteria</taxon>
        <taxon>Pseudomonadati</taxon>
        <taxon>Bacteroidota</taxon>
        <taxon>Flavobacteriia</taxon>
        <taxon>Flavobacteriales</taxon>
        <taxon>Weeksellaceae</taxon>
        <taxon>Chryseobacterium group</taxon>
        <taxon>Chryseobacterium</taxon>
    </lineage>
</organism>
<keyword evidence="1" id="KW-0472">Membrane</keyword>
<protein>
    <recommendedName>
        <fullName evidence="4">DUF3311 domain-containing protein</fullName>
    </recommendedName>
</protein>
<keyword evidence="3" id="KW-1185">Reference proteome</keyword>